<dbReference type="PANTHER" id="PTHR44936:SF9">
    <property type="entry name" value="SENSOR PROTEIN CREC"/>
    <property type="match status" value="1"/>
</dbReference>
<evidence type="ECO:0000256" key="4">
    <source>
        <dbReference type="ARBA" id="ARBA00004651"/>
    </source>
</evidence>
<dbReference type="GO" id="GO:0005886">
    <property type="term" value="C:plasma membrane"/>
    <property type="evidence" value="ECO:0007669"/>
    <property type="project" value="UniProtKB-SubCell"/>
</dbReference>
<evidence type="ECO:0000313" key="25">
    <source>
        <dbReference type="Proteomes" id="UP000178690"/>
    </source>
</evidence>
<dbReference type="Proteomes" id="UP000178690">
    <property type="component" value="Unassembled WGS sequence"/>
</dbReference>
<dbReference type="PROSITE" id="PS50109">
    <property type="entry name" value="HIS_KIN"/>
    <property type="match status" value="1"/>
</dbReference>
<dbReference type="Pfam" id="PF00512">
    <property type="entry name" value="HisKA"/>
    <property type="match status" value="1"/>
</dbReference>
<reference evidence="24 25" key="1">
    <citation type="journal article" date="2016" name="Nat. Commun.">
        <title>Thousands of microbial genomes shed light on interconnected biogeochemical processes in an aquifer system.</title>
        <authorList>
            <person name="Anantharaman K."/>
            <person name="Brown C.T."/>
            <person name="Hug L.A."/>
            <person name="Sharon I."/>
            <person name="Castelle C.J."/>
            <person name="Probst A.J."/>
            <person name="Thomas B.C."/>
            <person name="Singh A."/>
            <person name="Wilkins M.J."/>
            <person name="Karaoz U."/>
            <person name="Brodie E.L."/>
            <person name="Williams K.H."/>
            <person name="Hubbard S.S."/>
            <person name="Banfield J.F."/>
        </authorList>
    </citation>
    <scope>NUCLEOTIDE SEQUENCE [LARGE SCALE GENOMIC DNA]</scope>
    <source>
        <strain evidence="25">RIFCSPHIGHO2_01_FULL_58_15</strain>
    </source>
</reference>
<comment type="cofactor">
    <cofactor evidence="2">
        <name>Mn(2+)</name>
        <dbReference type="ChEBI" id="CHEBI:29035"/>
    </cofactor>
</comment>
<name>A0A1G2PJ83_TERXR</name>
<evidence type="ECO:0000256" key="16">
    <source>
        <dbReference type="ARBA" id="ARBA00023016"/>
    </source>
</evidence>
<keyword evidence="8" id="KW-0808">Transferase</keyword>
<proteinExistence type="predicted"/>
<evidence type="ECO:0000259" key="23">
    <source>
        <dbReference type="PROSITE" id="PS50885"/>
    </source>
</evidence>
<comment type="subcellular location">
    <subcellularLocation>
        <location evidence="4">Cell membrane</location>
        <topology evidence="4">Multi-pass membrane protein</topology>
    </subcellularLocation>
</comment>
<dbReference type="InterPro" id="IPR003660">
    <property type="entry name" value="HAMP_dom"/>
</dbReference>
<evidence type="ECO:0000256" key="8">
    <source>
        <dbReference type="ARBA" id="ARBA00022679"/>
    </source>
</evidence>
<sequence>MEKNRVLRTTIFRKVFSRLVLAGLVPLLAMGTVGIAFLVFSLWESNAELERTVLMQKRTEVERLFAELLETFSVYVGYEEELPVRLEDQRFFLEGILRDQPMLAELSILQTIPVLEGASVGEETFRLARNGDLLASRLRADDPAFVAAASGKTFIGETRWEDGQPFAAVSGPIKNRGGRFIGVLAGELSLTKVQTYFRGASFGGSGAVYLLDEQNRVLAHSGGDTQVFRDASAVAFPLDEATIGAGLDGATVFASTIAMSRPPWRLGAEWPLQDAFAELRNLGGQIILLAVLLVGALVLLANRQSREVAGPIRLLEAAAARIGRGEFGASAEVRTGDELEELGAVLHRMAQDLSRFQQVRAAEIRAQAFTGAMVKEHELAEAKDFILTTASHQFRTPISALSWSAGVLKRMALPDEARVLLEGIEEHSMNLGVIVTDLLNAAAFGPGYLLADDAGPVALDGIVKEAVERLHPLGERKGIRFILDISPGERLLVRGSAFALRIAAEHLIANAITYTPAGGEVRVALSRIPQGVLQFSVRDTGIGIPKEEQVHLFSSFFRASNAIEAKNVGTGLGLFIVHNIVAGHGGSVSCVSERGKGTECTVTLPLQEKP</sequence>
<dbReference type="CDD" id="cd06225">
    <property type="entry name" value="HAMP"/>
    <property type="match status" value="1"/>
</dbReference>
<dbReference type="SUPFAM" id="SSF47384">
    <property type="entry name" value="Homodimeric domain of signal transducing histidine kinase"/>
    <property type="match status" value="1"/>
</dbReference>
<keyword evidence="14" id="KW-0904">Protein phosphatase</keyword>
<evidence type="ECO:0000259" key="22">
    <source>
        <dbReference type="PROSITE" id="PS50109"/>
    </source>
</evidence>
<dbReference type="CDD" id="cd00075">
    <property type="entry name" value="HATPase"/>
    <property type="match status" value="1"/>
</dbReference>
<keyword evidence="13" id="KW-0460">Magnesium</keyword>
<dbReference type="InterPro" id="IPR003594">
    <property type="entry name" value="HATPase_dom"/>
</dbReference>
<dbReference type="Gene3D" id="6.10.340.10">
    <property type="match status" value="1"/>
</dbReference>
<dbReference type="InterPro" id="IPR036890">
    <property type="entry name" value="HATPase_C_sf"/>
</dbReference>
<dbReference type="GO" id="GO:0000155">
    <property type="term" value="F:phosphorelay sensor kinase activity"/>
    <property type="evidence" value="ECO:0007669"/>
    <property type="project" value="InterPro"/>
</dbReference>
<accession>A0A1G2PJ83</accession>
<evidence type="ECO:0000256" key="11">
    <source>
        <dbReference type="ARBA" id="ARBA00022801"/>
    </source>
</evidence>
<dbReference type="GO" id="GO:0005524">
    <property type="term" value="F:ATP binding"/>
    <property type="evidence" value="ECO:0007669"/>
    <property type="project" value="UniProtKB-KW"/>
</dbReference>
<feature type="transmembrane region" description="Helical" evidence="21">
    <location>
        <begin position="20"/>
        <end position="43"/>
    </location>
</feature>
<evidence type="ECO:0000256" key="21">
    <source>
        <dbReference type="SAM" id="Phobius"/>
    </source>
</evidence>
<comment type="cofactor">
    <cofactor evidence="3">
        <name>Mg(2+)</name>
        <dbReference type="ChEBI" id="CHEBI:18420"/>
    </cofactor>
</comment>
<comment type="catalytic activity">
    <reaction evidence="1">
        <text>ATP + protein L-histidine = ADP + protein N-phospho-L-histidine.</text>
        <dbReference type="EC" id="2.7.13.3"/>
    </reaction>
</comment>
<dbReference type="Gene3D" id="3.30.450.20">
    <property type="entry name" value="PAS domain"/>
    <property type="match status" value="1"/>
</dbReference>
<evidence type="ECO:0000256" key="7">
    <source>
        <dbReference type="ARBA" id="ARBA00022553"/>
    </source>
</evidence>
<dbReference type="PRINTS" id="PR00344">
    <property type="entry name" value="BCTRLSENSOR"/>
</dbReference>
<dbReference type="EC" id="2.7.13.3" evidence="5"/>
<dbReference type="Pfam" id="PF02518">
    <property type="entry name" value="HATPase_c"/>
    <property type="match status" value="1"/>
</dbReference>
<dbReference type="PROSITE" id="PS50885">
    <property type="entry name" value="HAMP"/>
    <property type="match status" value="1"/>
</dbReference>
<dbReference type="PANTHER" id="PTHR44936">
    <property type="entry name" value="SENSOR PROTEIN CREC"/>
    <property type="match status" value="1"/>
</dbReference>
<evidence type="ECO:0000256" key="2">
    <source>
        <dbReference type="ARBA" id="ARBA00001936"/>
    </source>
</evidence>
<keyword evidence="21" id="KW-0472">Membrane</keyword>
<evidence type="ECO:0000313" key="24">
    <source>
        <dbReference type="EMBL" id="OHA48366.1"/>
    </source>
</evidence>
<feature type="domain" description="HAMP" evidence="23">
    <location>
        <begin position="306"/>
        <end position="358"/>
    </location>
</feature>
<evidence type="ECO:0000256" key="1">
    <source>
        <dbReference type="ARBA" id="ARBA00000085"/>
    </source>
</evidence>
<evidence type="ECO:0000256" key="6">
    <source>
        <dbReference type="ARBA" id="ARBA00022475"/>
    </source>
</evidence>
<dbReference type="InterPro" id="IPR003661">
    <property type="entry name" value="HisK_dim/P_dom"/>
</dbReference>
<dbReference type="SUPFAM" id="SSF158472">
    <property type="entry name" value="HAMP domain-like"/>
    <property type="match status" value="1"/>
</dbReference>
<dbReference type="Gene3D" id="3.30.565.10">
    <property type="entry name" value="Histidine kinase-like ATPase, C-terminal domain"/>
    <property type="match status" value="1"/>
</dbReference>
<dbReference type="STRING" id="1802363.A2682_02945"/>
<organism evidence="24 25">
    <name type="scientific">Terrybacteria sp. (strain RIFCSPHIGHO2_01_FULL_58_15)</name>
    <dbReference type="NCBI Taxonomy" id="1802363"/>
    <lineage>
        <taxon>Bacteria</taxon>
        <taxon>Candidatus Terryibacteriota</taxon>
    </lineage>
</organism>
<keyword evidence="15" id="KW-0902">Two-component regulatory system</keyword>
<evidence type="ECO:0000256" key="15">
    <source>
        <dbReference type="ARBA" id="ARBA00023012"/>
    </source>
</evidence>
<dbReference type="CDD" id="cd00082">
    <property type="entry name" value="HisKA"/>
    <property type="match status" value="1"/>
</dbReference>
<feature type="domain" description="Histidine kinase" evidence="22">
    <location>
        <begin position="389"/>
        <end position="608"/>
    </location>
</feature>
<keyword evidence="21" id="KW-1133">Transmembrane helix</keyword>
<dbReference type="Gene3D" id="1.10.287.130">
    <property type="match status" value="1"/>
</dbReference>
<evidence type="ECO:0000256" key="13">
    <source>
        <dbReference type="ARBA" id="ARBA00022842"/>
    </source>
</evidence>
<dbReference type="InterPro" id="IPR036097">
    <property type="entry name" value="HisK_dim/P_sf"/>
</dbReference>
<keyword evidence="16" id="KW-0346">Stress response</keyword>
<evidence type="ECO:0000256" key="10">
    <source>
        <dbReference type="ARBA" id="ARBA00022777"/>
    </source>
</evidence>
<gene>
    <name evidence="24" type="ORF">A2682_02945</name>
</gene>
<dbReference type="SMART" id="SM00387">
    <property type="entry name" value="HATPase_c"/>
    <property type="match status" value="1"/>
</dbReference>
<keyword evidence="17" id="KW-0843">Virulence</keyword>
<keyword evidence="18" id="KW-0464">Manganese</keyword>
<keyword evidence="7" id="KW-0597">Phosphoprotein</keyword>
<evidence type="ECO:0000256" key="17">
    <source>
        <dbReference type="ARBA" id="ARBA00023026"/>
    </source>
</evidence>
<evidence type="ECO:0000256" key="19">
    <source>
        <dbReference type="ARBA" id="ARBA00040454"/>
    </source>
</evidence>
<dbReference type="InterPro" id="IPR004358">
    <property type="entry name" value="Sig_transdc_His_kin-like_C"/>
</dbReference>
<dbReference type="CDD" id="cd18773">
    <property type="entry name" value="PDC1_HK_sensor"/>
    <property type="match status" value="1"/>
</dbReference>
<dbReference type="SMART" id="SM00304">
    <property type="entry name" value="HAMP"/>
    <property type="match status" value="1"/>
</dbReference>
<evidence type="ECO:0000256" key="5">
    <source>
        <dbReference type="ARBA" id="ARBA00012438"/>
    </source>
</evidence>
<evidence type="ECO:0000256" key="14">
    <source>
        <dbReference type="ARBA" id="ARBA00022912"/>
    </source>
</evidence>
<dbReference type="SUPFAM" id="SSF55874">
    <property type="entry name" value="ATPase domain of HSP90 chaperone/DNA topoisomerase II/histidine kinase"/>
    <property type="match status" value="1"/>
</dbReference>
<evidence type="ECO:0000256" key="12">
    <source>
        <dbReference type="ARBA" id="ARBA00022840"/>
    </source>
</evidence>
<evidence type="ECO:0000256" key="18">
    <source>
        <dbReference type="ARBA" id="ARBA00023211"/>
    </source>
</evidence>
<keyword evidence="21" id="KW-0812">Transmembrane</keyword>
<dbReference type="EMBL" id="MHST01000021">
    <property type="protein sequence ID" value="OHA48366.1"/>
    <property type="molecule type" value="Genomic_DNA"/>
</dbReference>
<keyword evidence="11" id="KW-0378">Hydrolase</keyword>
<evidence type="ECO:0000256" key="3">
    <source>
        <dbReference type="ARBA" id="ARBA00001946"/>
    </source>
</evidence>
<dbReference type="InterPro" id="IPR050980">
    <property type="entry name" value="2C_sensor_his_kinase"/>
</dbReference>
<evidence type="ECO:0000256" key="9">
    <source>
        <dbReference type="ARBA" id="ARBA00022741"/>
    </source>
</evidence>
<keyword evidence="12" id="KW-0067">ATP-binding</keyword>
<keyword evidence="9" id="KW-0547">Nucleotide-binding</keyword>
<dbReference type="Pfam" id="PF00672">
    <property type="entry name" value="HAMP"/>
    <property type="match status" value="1"/>
</dbReference>
<dbReference type="InterPro" id="IPR005467">
    <property type="entry name" value="His_kinase_dom"/>
</dbReference>
<keyword evidence="10" id="KW-0418">Kinase</keyword>
<dbReference type="SMART" id="SM00388">
    <property type="entry name" value="HisKA"/>
    <property type="match status" value="1"/>
</dbReference>
<comment type="caution">
    <text evidence="24">The sequence shown here is derived from an EMBL/GenBank/DDBJ whole genome shotgun (WGS) entry which is preliminary data.</text>
</comment>
<dbReference type="AlphaFoldDB" id="A0A1G2PJ83"/>
<evidence type="ECO:0000256" key="20">
    <source>
        <dbReference type="ARBA" id="ARBA00041776"/>
    </source>
</evidence>
<dbReference type="GO" id="GO:0004721">
    <property type="term" value="F:phosphoprotein phosphatase activity"/>
    <property type="evidence" value="ECO:0007669"/>
    <property type="project" value="UniProtKB-KW"/>
</dbReference>
<protein>
    <recommendedName>
        <fullName evidence="19">Signal transduction histidine-protein kinase/phosphatase MprB</fullName>
        <ecNumber evidence="5">2.7.13.3</ecNumber>
    </recommendedName>
    <alternativeName>
        <fullName evidence="20">Mycobacterial persistence regulator B</fullName>
    </alternativeName>
</protein>
<keyword evidence="6" id="KW-1003">Cell membrane</keyword>